<sequence>MPPRKSRQPMATTQLSELTPASPTTQSQPPTQTDPPPKRRGPNFTREEDEQLAKSWAFISQDGVTSNNQKAANFWA</sequence>
<dbReference type="OrthoDB" id="76487at2759"/>
<dbReference type="PANTHER" id="PTHR45023:SF4">
    <property type="entry name" value="GLYCINE-RICH PROTEIN-RELATED"/>
    <property type="match status" value="1"/>
</dbReference>
<reference evidence="2" key="1">
    <citation type="submission" date="2009-11" db="EMBL/GenBank/DDBJ databases">
        <authorList>
            <consortium name="The Broad Institute Genome Sequencing Platform"/>
            <person name="Ward D."/>
            <person name="Feldgarden M."/>
            <person name="Earl A."/>
            <person name="Young S.K."/>
            <person name="Zeng Q."/>
            <person name="Koehrsen M."/>
            <person name="Alvarado L."/>
            <person name="Berlin A."/>
            <person name="Bochicchio J."/>
            <person name="Borenstein D."/>
            <person name="Chapman S.B."/>
            <person name="Chen Z."/>
            <person name="Engels R."/>
            <person name="Freedman E."/>
            <person name="Gellesch M."/>
            <person name="Goldberg J."/>
            <person name="Griggs A."/>
            <person name="Gujja S."/>
            <person name="Heilman E."/>
            <person name="Heiman D."/>
            <person name="Hepburn T."/>
            <person name="Howarth C."/>
            <person name="Jen D."/>
            <person name="Larson L."/>
            <person name="Lewis B."/>
            <person name="Mehta T."/>
            <person name="Park D."/>
            <person name="Pearson M."/>
            <person name="Roberts A."/>
            <person name="Saif S."/>
            <person name="Shea T."/>
            <person name="Shenoy N."/>
            <person name="Sisk P."/>
            <person name="Stolte C."/>
            <person name="Sykes S."/>
            <person name="Thomson T."/>
            <person name="Walk T."/>
            <person name="White J."/>
            <person name="Yandava C."/>
            <person name="Izard J."/>
            <person name="Baranova O.V."/>
            <person name="Blanton J.M."/>
            <person name="Tanner A.C."/>
            <person name="Dewhirst F.E."/>
            <person name="Haas B."/>
            <person name="Nusbaum C."/>
            <person name="Birren B."/>
        </authorList>
    </citation>
    <scope>NUCLEOTIDE SEQUENCE [LARGE SCALE GENOMIC DNA]</scope>
    <source>
        <strain evidence="2">1-1 BBBD Race 1</strain>
    </source>
</reference>
<organism evidence="2">
    <name type="scientific">Puccinia triticina (isolate 1-1 / race 1 (BBBD))</name>
    <name type="common">Brown leaf rust fungus</name>
    <dbReference type="NCBI Taxonomy" id="630390"/>
    <lineage>
        <taxon>Eukaryota</taxon>
        <taxon>Fungi</taxon>
        <taxon>Dikarya</taxon>
        <taxon>Basidiomycota</taxon>
        <taxon>Pucciniomycotina</taxon>
        <taxon>Pucciniomycetes</taxon>
        <taxon>Pucciniales</taxon>
        <taxon>Pucciniaceae</taxon>
        <taxon>Puccinia</taxon>
    </lineage>
</organism>
<feature type="region of interest" description="Disordered" evidence="1">
    <location>
        <begin position="1"/>
        <end position="50"/>
    </location>
</feature>
<gene>
    <name evidence="2" type="ORF">PTTG_06832</name>
</gene>
<proteinExistence type="predicted"/>
<reference evidence="2" key="2">
    <citation type="submission" date="2016-05" db="EMBL/GenBank/DDBJ databases">
        <title>Comparative analysis highlights variable genome content of wheat rusts and divergence of the mating loci.</title>
        <authorList>
            <person name="Cuomo C.A."/>
            <person name="Bakkeren G."/>
            <person name="Szabo L."/>
            <person name="Khalil H."/>
            <person name="Joly D."/>
            <person name="Goldberg J."/>
            <person name="Young S."/>
            <person name="Zeng Q."/>
            <person name="Fellers J."/>
        </authorList>
    </citation>
    <scope>NUCLEOTIDE SEQUENCE [LARGE SCALE GENOMIC DNA]</scope>
    <source>
        <strain evidence="2">1-1 BBBD Race 1</strain>
    </source>
</reference>
<evidence type="ECO:0000313" key="4">
    <source>
        <dbReference type="Proteomes" id="UP000005240"/>
    </source>
</evidence>
<feature type="compositionally biased region" description="Low complexity" evidence="1">
    <location>
        <begin position="19"/>
        <end position="31"/>
    </location>
</feature>
<dbReference type="VEuPathDB" id="FungiDB:PTTG_06832"/>
<reference evidence="3" key="4">
    <citation type="submission" date="2025-05" db="UniProtKB">
        <authorList>
            <consortium name="EnsemblFungi"/>
        </authorList>
    </citation>
    <scope>IDENTIFICATION</scope>
    <source>
        <strain evidence="3">isolate 1-1 / race 1 (BBBD)</strain>
    </source>
</reference>
<dbReference type="EnsemblFungi" id="PTTG_06832-t43_1">
    <property type="protein sequence ID" value="PTTG_06832-t43_1-p1"/>
    <property type="gene ID" value="PTTG_06832"/>
</dbReference>
<dbReference type="Proteomes" id="UP000005240">
    <property type="component" value="Unassembled WGS sequence"/>
</dbReference>
<evidence type="ECO:0000313" key="2">
    <source>
        <dbReference type="EMBL" id="OAV96559.1"/>
    </source>
</evidence>
<evidence type="ECO:0000313" key="3">
    <source>
        <dbReference type="EnsemblFungi" id="PTTG_06832-t43_1-p1"/>
    </source>
</evidence>
<dbReference type="PANTHER" id="PTHR45023">
    <property type="match status" value="1"/>
</dbReference>
<keyword evidence="4" id="KW-1185">Reference proteome</keyword>
<accession>A0A0C4F162</accession>
<dbReference type="STRING" id="630390.A0A0C4F162"/>
<reference evidence="3 4" key="3">
    <citation type="journal article" date="2017" name="G3 (Bethesda)">
        <title>Comparative analysis highlights variable genome content of wheat rusts and divergence of the mating loci.</title>
        <authorList>
            <person name="Cuomo C.A."/>
            <person name="Bakkeren G."/>
            <person name="Khalil H.B."/>
            <person name="Panwar V."/>
            <person name="Joly D."/>
            <person name="Linning R."/>
            <person name="Sakthikumar S."/>
            <person name="Song X."/>
            <person name="Adiconis X."/>
            <person name="Fan L."/>
            <person name="Goldberg J.M."/>
            <person name="Levin J.Z."/>
            <person name="Young S."/>
            <person name="Zeng Q."/>
            <person name="Anikster Y."/>
            <person name="Bruce M."/>
            <person name="Wang M."/>
            <person name="Yin C."/>
            <person name="McCallum B."/>
            <person name="Szabo L.J."/>
            <person name="Hulbert S."/>
            <person name="Chen X."/>
            <person name="Fellers J.P."/>
        </authorList>
    </citation>
    <scope>NUCLEOTIDE SEQUENCE</scope>
    <source>
        <strain evidence="4">Isolate 1-1 / race 1 (BBBD)</strain>
        <strain evidence="3">isolate 1-1 / race 1 (BBBD)</strain>
    </source>
</reference>
<evidence type="ECO:0000256" key="1">
    <source>
        <dbReference type="SAM" id="MobiDB-lite"/>
    </source>
</evidence>
<dbReference type="EMBL" id="ADAS02000019">
    <property type="protein sequence ID" value="OAV96559.1"/>
    <property type="molecule type" value="Genomic_DNA"/>
</dbReference>
<evidence type="ECO:0008006" key="5">
    <source>
        <dbReference type="Google" id="ProtNLM"/>
    </source>
</evidence>
<protein>
    <recommendedName>
        <fullName evidence="5">Myb-like domain-containing protein</fullName>
    </recommendedName>
</protein>
<dbReference type="AlphaFoldDB" id="A0A0C4F162"/>
<name>A0A0C4F162_PUCT1</name>